<dbReference type="AlphaFoldDB" id="A0A4R6XBZ9"/>
<evidence type="ECO:0000256" key="2">
    <source>
        <dbReference type="SAM" id="SignalP"/>
    </source>
</evidence>
<name>A0A4R6XBZ9_9GAMM</name>
<organism evidence="3 4">
    <name type="scientific">Marinicella litoralis</name>
    <dbReference type="NCBI Taxonomy" id="644220"/>
    <lineage>
        <taxon>Bacteria</taxon>
        <taxon>Pseudomonadati</taxon>
        <taxon>Pseudomonadota</taxon>
        <taxon>Gammaproteobacteria</taxon>
        <taxon>Lysobacterales</taxon>
        <taxon>Marinicellaceae</taxon>
        <taxon>Marinicella</taxon>
    </lineage>
</organism>
<keyword evidence="2" id="KW-0732">Signal</keyword>
<feature type="chain" id="PRO_5021029842" evidence="2">
    <location>
        <begin position="21"/>
        <end position="57"/>
    </location>
</feature>
<evidence type="ECO:0000313" key="3">
    <source>
        <dbReference type="EMBL" id="TDR16795.1"/>
    </source>
</evidence>
<protein>
    <submittedName>
        <fullName evidence="3">Uncharacterized protein</fullName>
    </submittedName>
</protein>
<dbReference type="EMBL" id="SNZB01000007">
    <property type="protein sequence ID" value="TDR16795.1"/>
    <property type="molecule type" value="Genomic_DNA"/>
</dbReference>
<sequence>MSRKSLVLFALALFALALYAAGFKTGTFVLFAAAVVVESWFWFKFLKSRQSKKSKMD</sequence>
<keyword evidence="1" id="KW-0812">Transmembrane</keyword>
<keyword evidence="1" id="KW-0472">Membrane</keyword>
<gene>
    <name evidence="3" type="ORF">C8D91_2701</name>
</gene>
<accession>A0A4R6XBZ9</accession>
<feature type="transmembrane region" description="Helical" evidence="1">
    <location>
        <begin position="30"/>
        <end position="46"/>
    </location>
</feature>
<evidence type="ECO:0000256" key="1">
    <source>
        <dbReference type="SAM" id="Phobius"/>
    </source>
</evidence>
<keyword evidence="4" id="KW-1185">Reference proteome</keyword>
<dbReference type="Proteomes" id="UP000295724">
    <property type="component" value="Unassembled WGS sequence"/>
</dbReference>
<feature type="signal peptide" evidence="2">
    <location>
        <begin position="1"/>
        <end position="20"/>
    </location>
</feature>
<dbReference type="RefSeq" id="WP_162846914.1">
    <property type="nucleotide sequence ID" value="NZ_NIHB01000005.1"/>
</dbReference>
<evidence type="ECO:0000313" key="4">
    <source>
        <dbReference type="Proteomes" id="UP000295724"/>
    </source>
</evidence>
<proteinExistence type="predicted"/>
<keyword evidence="1" id="KW-1133">Transmembrane helix</keyword>
<comment type="caution">
    <text evidence="3">The sequence shown here is derived from an EMBL/GenBank/DDBJ whole genome shotgun (WGS) entry which is preliminary data.</text>
</comment>
<reference evidence="3 4" key="1">
    <citation type="submission" date="2019-03" db="EMBL/GenBank/DDBJ databases">
        <title>Genomic Encyclopedia of Type Strains, Phase IV (KMG-IV): sequencing the most valuable type-strain genomes for metagenomic binning, comparative biology and taxonomic classification.</title>
        <authorList>
            <person name="Goeker M."/>
        </authorList>
    </citation>
    <scope>NUCLEOTIDE SEQUENCE [LARGE SCALE GENOMIC DNA]</scope>
    <source>
        <strain evidence="3 4">DSM 25488</strain>
    </source>
</reference>